<reference evidence="3 4" key="1">
    <citation type="submission" date="2020-08" db="EMBL/GenBank/DDBJ databases">
        <title>Exploring microbial biodiversity for novel pathways involved in the catabolism of aromatic compounds derived from lignin.</title>
        <authorList>
            <person name="Elkins J."/>
        </authorList>
    </citation>
    <scope>NUCLEOTIDE SEQUENCE [LARGE SCALE GENOMIC DNA]</scope>
    <source>
        <strain evidence="3 4">B1D3A</strain>
    </source>
</reference>
<feature type="domain" description="AAA+ ATPase" evidence="2">
    <location>
        <begin position="162"/>
        <end position="313"/>
    </location>
</feature>
<evidence type="ECO:0000313" key="3">
    <source>
        <dbReference type="EMBL" id="MBB5986643.1"/>
    </source>
</evidence>
<dbReference type="Gene3D" id="3.40.50.300">
    <property type="entry name" value="P-loop containing nucleotide triphosphate hydrolases"/>
    <property type="match status" value="1"/>
</dbReference>
<dbReference type="RefSeq" id="WP_184154382.1">
    <property type="nucleotide sequence ID" value="NZ_JACHKA010000001.1"/>
</dbReference>
<evidence type="ECO:0000259" key="2">
    <source>
        <dbReference type="SMART" id="SM00382"/>
    </source>
</evidence>
<comment type="caution">
    <text evidence="3">The sequence shown here is derived from an EMBL/GenBank/DDBJ whole genome shotgun (WGS) entry which is preliminary data.</text>
</comment>
<dbReference type="CDD" id="cd01130">
    <property type="entry name" value="VirB11-like_ATPase"/>
    <property type="match status" value="1"/>
</dbReference>
<dbReference type="NCBIfam" id="TIGR02788">
    <property type="entry name" value="VirB11"/>
    <property type="match status" value="1"/>
</dbReference>
<dbReference type="InterPro" id="IPR001482">
    <property type="entry name" value="T2SS/T4SS_dom"/>
</dbReference>
<evidence type="ECO:0000313" key="4">
    <source>
        <dbReference type="Proteomes" id="UP001138540"/>
    </source>
</evidence>
<dbReference type="InterPro" id="IPR014155">
    <property type="entry name" value="VirB11"/>
</dbReference>
<dbReference type="Gene3D" id="3.30.450.90">
    <property type="match status" value="1"/>
</dbReference>
<accession>A0ABR6NH86</accession>
<gene>
    <name evidence="3" type="ORF">HNP60_002617</name>
</gene>
<dbReference type="PANTHER" id="PTHR30486:SF6">
    <property type="entry name" value="TYPE IV PILUS RETRACTATION ATPASE PILT"/>
    <property type="match status" value="1"/>
</dbReference>
<dbReference type="PANTHER" id="PTHR30486">
    <property type="entry name" value="TWITCHING MOTILITY PROTEIN PILT"/>
    <property type="match status" value="1"/>
</dbReference>
<sequence>MNAARPIYLQSCLEPLEPLLEREDVTDIYINCPGEVWAESLHGNIERHLISALDEVMLGRLARQIAAISHQGISREHPLLSARLPDGARVQIVAPPATRGGMAFAIRKHVSSELSLSDYVAKGAFENTYSGTSSRSSGIDEHLKSLLARGDVAGMLAQAVRARKNILISGGTSTGKTTFLNALLREISGDERLILIEDTPELQLRHANAVGLLASRSNLSEAQVSANDLVAASLRMRPDRIILGELRGEEAFAFLRAVNTGHPGSMTTIHADSAERAVEQLSLLVLQGGTQLTRADVRHYVRTTIDIFVQLVRTGGRREVSEVLLWSGSDKKKERGAAGGP</sequence>
<evidence type="ECO:0000256" key="1">
    <source>
        <dbReference type="ARBA" id="ARBA00006611"/>
    </source>
</evidence>
<dbReference type="Proteomes" id="UP001138540">
    <property type="component" value="Unassembled WGS sequence"/>
</dbReference>
<dbReference type="SUPFAM" id="SSF52540">
    <property type="entry name" value="P-loop containing nucleoside triphosphate hydrolases"/>
    <property type="match status" value="1"/>
</dbReference>
<protein>
    <submittedName>
        <fullName evidence="3">Type IV secretion system protein VirB11</fullName>
    </submittedName>
</protein>
<proteinExistence type="inferred from homology"/>
<dbReference type="SMART" id="SM00382">
    <property type="entry name" value="AAA"/>
    <property type="match status" value="1"/>
</dbReference>
<keyword evidence="4" id="KW-1185">Reference proteome</keyword>
<dbReference type="InterPro" id="IPR050921">
    <property type="entry name" value="T4SS_GSP_E_ATPase"/>
</dbReference>
<dbReference type="Pfam" id="PF00437">
    <property type="entry name" value="T2SSE"/>
    <property type="match status" value="1"/>
</dbReference>
<dbReference type="InterPro" id="IPR027417">
    <property type="entry name" value="P-loop_NTPase"/>
</dbReference>
<dbReference type="EMBL" id="JACHKA010000001">
    <property type="protein sequence ID" value="MBB5986643.1"/>
    <property type="molecule type" value="Genomic_DNA"/>
</dbReference>
<dbReference type="InterPro" id="IPR003593">
    <property type="entry name" value="AAA+_ATPase"/>
</dbReference>
<organism evidence="3 4">
    <name type="scientific">Sphingobium lignivorans</name>
    <dbReference type="NCBI Taxonomy" id="2735886"/>
    <lineage>
        <taxon>Bacteria</taxon>
        <taxon>Pseudomonadati</taxon>
        <taxon>Pseudomonadota</taxon>
        <taxon>Alphaproteobacteria</taxon>
        <taxon>Sphingomonadales</taxon>
        <taxon>Sphingomonadaceae</taxon>
        <taxon>Sphingobium</taxon>
    </lineage>
</organism>
<name>A0ABR6NH86_9SPHN</name>
<comment type="similarity">
    <text evidence="1">Belongs to the GSP E family.</text>
</comment>